<dbReference type="PIRSF" id="PIRSF020680">
    <property type="entry name" value="PhnH"/>
    <property type="match status" value="1"/>
</dbReference>
<dbReference type="NCBIfam" id="TIGR03292">
    <property type="entry name" value="PhnH_redo"/>
    <property type="match status" value="1"/>
</dbReference>
<organism evidence="1 2">
    <name type="scientific">Enhydrobacter aerosaccus</name>
    <dbReference type="NCBI Taxonomy" id="225324"/>
    <lineage>
        <taxon>Bacteria</taxon>
        <taxon>Pseudomonadati</taxon>
        <taxon>Pseudomonadota</taxon>
        <taxon>Alphaproteobacteria</taxon>
        <taxon>Hyphomicrobiales</taxon>
        <taxon>Enhydrobacter</taxon>
    </lineage>
</organism>
<dbReference type="STRING" id="225324.SAMN02745126_04622"/>
<dbReference type="OrthoDB" id="9814509at2"/>
<gene>
    <name evidence="1" type="ORF">SAMN02745126_04622</name>
</gene>
<dbReference type="InterPro" id="IPR038058">
    <property type="entry name" value="PhnH-like_sp"/>
</dbReference>
<dbReference type="Proteomes" id="UP000190092">
    <property type="component" value="Unassembled WGS sequence"/>
</dbReference>
<protein>
    <submittedName>
        <fullName evidence="1">Alpha-D-ribose 1-methylphosphonate 5-triphosphate synthase subunit PhnH</fullName>
    </submittedName>
</protein>
<dbReference type="EMBL" id="FUWJ01000008">
    <property type="protein sequence ID" value="SKA27158.1"/>
    <property type="molecule type" value="Genomic_DNA"/>
</dbReference>
<dbReference type="RefSeq" id="WP_085936306.1">
    <property type="nucleotide sequence ID" value="NZ_FUWJ01000008.1"/>
</dbReference>
<dbReference type="Gene3D" id="3.40.50.11310">
    <property type="entry name" value="Bacterial phosphonate metabolism protein PhnH"/>
    <property type="match status" value="1"/>
</dbReference>
<dbReference type="AlphaFoldDB" id="A0A1T4SGU6"/>
<reference evidence="2" key="1">
    <citation type="submission" date="2017-02" db="EMBL/GenBank/DDBJ databases">
        <authorList>
            <person name="Varghese N."/>
            <person name="Submissions S."/>
        </authorList>
    </citation>
    <scope>NUCLEOTIDE SEQUENCE [LARGE SCALE GENOMIC DNA]</scope>
    <source>
        <strain evidence="2">ATCC 27094</strain>
    </source>
</reference>
<evidence type="ECO:0000313" key="1">
    <source>
        <dbReference type="EMBL" id="SKA27158.1"/>
    </source>
</evidence>
<name>A0A1T4SGU6_9HYPH</name>
<keyword evidence="2" id="KW-1185">Reference proteome</keyword>
<dbReference type="Pfam" id="PF05845">
    <property type="entry name" value="PhnH"/>
    <property type="match status" value="1"/>
</dbReference>
<dbReference type="SUPFAM" id="SSF159709">
    <property type="entry name" value="PhnH-like"/>
    <property type="match status" value="1"/>
</dbReference>
<dbReference type="GO" id="GO:0019634">
    <property type="term" value="P:organic phosphonate metabolic process"/>
    <property type="evidence" value="ECO:0007669"/>
    <property type="project" value="InterPro"/>
</dbReference>
<evidence type="ECO:0000313" key="2">
    <source>
        <dbReference type="Proteomes" id="UP000190092"/>
    </source>
</evidence>
<proteinExistence type="predicted"/>
<sequence length="200" mass="20989">MTGITASDGLAPGLADPAHDSQRLFRAILDAFAHPGRIVALPEAPAAVAPMSQAATAFILTLIDRDTPLWLAPSFDTPAVRDFVRFHTGAALVAFEADALFGLASTERCPLFDGFPIGNDAYPDRSATVVVEVPSLRGGPSLTLRGPGIDGQAQMAIPGLTDDFVQERAANHALFPCGVDLVFTAGSELLALPRSIVVER</sequence>
<dbReference type="InterPro" id="IPR008772">
    <property type="entry name" value="Phosphonate_metab_PhnH"/>
</dbReference>
<accession>A0A1T4SGU6</accession>